<keyword evidence="5" id="KW-1185">Reference proteome</keyword>
<dbReference type="InterPro" id="IPR000086">
    <property type="entry name" value="NUDIX_hydrolase_dom"/>
</dbReference>
<dbReference type="SUPFAM" id="SSF55811">
    <property type="entry name" value="Nudix"/>
    <property type="match status" value="1"/>
</dbReference>
<evidence type="ECO:0000259" key="3">
    <source>
        <dbReference type="PROSITE" id="PS51462"/>
    </source>
</evidence>
<organism evidence="4 5">
    <name type="scientific">Lithohypha guttulata</name>
    <dbReference type="NCBI Taxonomy" id="1690604"/>
    <lineage>
        <taxon>Eukaryota</taxon>
        <taxon>Fungi</taxon>
        <taxon>Dikarya</taxon>
        <taxon>Ascomycota</taxon>
        <taxon>Pezizomycotina</taxon>
        <taxon>Eurotiomycetes</taxon>
        <taxon>Chaetothyriomycetidae</taxon>
        <taxon>Chaetothyriales</taxon>
        <taxon>Trichomeriaceae</taxon>
        <taxon>Lithohypha</taxon>
    </lineage>
</organism>
<feature type="domain" description="Nudix hydrolase" evidence="3">
    <location>
        <begin position="2"/>
        <end position="150"/>
    </location>
</feature>
<evidence type="ECO:0000313" key="5">
    <source>
        <dbReference type="Proteomes" id="UP001309876"/>
    </source>
</evidence>
<evidence type="ECO:0000256" key="1">
    <source>
        <dbReference type="ARBA" id="ARBA00007251"/>
    </source>
</evidence>
<comment type="caution">
    <text evidence="4">The sequence shown here is derived from an EMBL/GenBank/DDBJ whole genome shotgun (WGS) entry which is preliminary data.</text>
</comment>
<evidence type="ECO:0000256" key="2">
    <source>
        <dbReference type="RuleBase" id="RU003814"/>
    </source>
</evidence>
<sequence>MKHRSVVSNFVFKGESVDQAQQIALFKRSTHPNIRSYQGKYSPIAGSIEEQDAYPLAAAEREIYEETQLVCGRDLVLGFTGRPFTFEDEQAQRSWTVHPFEWLLKADESKIQIDWEHSGWKWFDPQAVLDGGIDDDCVPRLKVSLRRVYLGPNGMFGSGNGLITRNNAAGQAFLRTIEKLRNDTENGARVLATDALKGLVEITKCIFSTEDGLLSPEYWYALRVAAWHFIYSARTSMNAAIASAIVNALAQIAHATNVLQNDPKAACDILEQSIANRQKTSTEIAKAFKKYVDTLVTRQQQEEPAINIITLSNSSTILASLTHLVELAQENLLRLNFTILESRPACEGASLAASLLSSLNDKAASRDEPARVSVRIVPDSHSAFVLREPKDAGDSRKPHTVVLLGADRITPSGHVVNKTGSTALAVLARCLPGRGNREVVVLSETDKIAVPKQDVLASYEQLLAKPDEEGVTDGLAAELSRQELTLEPDEQHDSAEVSCIWPESARNMVQSYMQAAGSSSVRNAVTIENSYFELIPAEYIDAYIAEDGEISKEDVLRKSVNKAKKESNLFEDLYEVD</sequence>
<dbReference type="Gene3D" id="3.90.79.10">
    <property type="entry name" value="Nucleoside Triphosphate Pyrophosphohydrolase"/>
    <property type="match status" value="1"/>
</dbReference>
<dbReference type="AlphaFoldDB" id="A0AAN7T114"/>
<dbReference type="InterPro" id="IPR037171">
    <property type="entry name" value="NagB/RpiA_transferase-like"/>
</dbReference>
<evidence type="ECO:0000313" key="4">
    <source>
        <dbReference type="EMBL" id="KAK5085948.1"/>
    </source>
</evidence>
<dbReference type="GO" id="GO:0019509">
    <property type="term" value="P:L-methionine salvage from methylthioadenosine"/>
    <property type="evidence" value="ECO:0007669"/>
    <property type="project" value="TreeGrafter"/>
</dbReference>
<gene>
    <name evidence="4" type="ORF">LTR05_005238</name>
</gene>
<dbReference type="PROSITE" id="PS51462">
    <property type="entry name" value="NUDIX"/>
    <property type="match status" value="1"/>
</dbReference>
<dbReference type="Proteomes" id="UP001309876">
    <property type="component" value="Unassembled WGS sequence"/>
</dbReference>
<dbReference type="EMBL" id="JAVRRJ010000004">
    <property type="protein sequence ID" value="KAK5085948.1"/>
    <property type="molecule type" value="Genomic_DNA"/>
</dbReference>
<dbReference type="Pfam" id="PF00293">
    <property type="entry name" value="NUDIX"/>
    <property type="match status" value="1"/>
</dbReference>
<dbReference type="SUPFAM" id="SSF100950">
    <property type="entry name" value="NagB/RpiA/CoA transferase-like"/>
    <property type="match status" value="1"/>
</dbReference>
<protein>
    <recommendedName>
        <fullName evidence="3">Nudix hydrolase domain-containing protein</fullName>
    </recommendedName>
</protein>
<dbReference type="InterPro" id="IPR042529">
    <property type="entry name" value="IF_2B-like_C"/>
</dbReference>
<name>A0AAN7T114_9EURO</name>
<accession>A0AAN7T114</accession>
<proteinExistence type="inferred from homology"/>
<dbReference type="GO" id="GO:0046523">
    <property type="term" value="F:S-methyl-5-thioribose-1-phosphate isomerase activity"/>
    <property type="evidence" value="ECO:0007669"/>
    <property type="project" value="TreeGrafter"/>
</dbReference>
<comment type="similarity">
    <text evidence="1 2">Belongs to the eIF-2B alpha/beta/delta subunits family.</text>
</comment>
<dbReference type="InterPro" id="IPR000649">
    <property type="entry name" value="IF-2B-related"/>
</dbReference>
<dbReference type="InterPro" id="IPR015797">
    <property type="entry name" value="NUDIX_hydrolase-like_dom_sf"/>
</dbReference>
<dbReference type="Pfam" id="PF01008">
    <property type="entry name" value="IF-2B"/>
    <property type="match status" value="1"/>
</dbReference>
<dbReference type="PANTHER" id="PTHR43475:SF3">
    <property type="entry name" value="TRANSLATION INITIATION FACTOR EIF-2B SUBUNIT FAMILY PROTEIN (AFU_ORTHOLOGUE AFUA_2G14290)"/>
    <property type="match status" value="1"/>
</dbReference>
<reference evidence="4 5" key="1">
    <citation type="submission" date="2023-08" db="EMBL/GenBank/DDBJ databases">
        <title>Black Yeasts Isolated from many extreme environments.</title>
        <authorList>
            <person name="Coleine C."/>
            <person name="Stajich J.E."/>
            <person name="Selbmann L."/>
        </authorList>
    </citation>
    <scope>NUCLEOTIDE SEQUENCE [LARGE SCALE GENOMIC DNA]</scope>
    <source>
        <strain evidence="4 5">CCFEE 5910</strain>
    </source>
</reference>
<dbReference type="PANTHER" id="PTHR43475">
    <property type="entry name" value="METHYLTHIORIBOSE-1-PHOSPHATE ISOMERASE"/>
    <property type="match status" value="1"/>
</dbReference>
<dbReference type="Gene3D" id="3.40.50.10470">
    <property type="entry name" value="Translation initiation factor eif-2b, domain 2"/>
    <property type="match status" value="1"/>
</dbReference>